<dbReference type="PANTHER" id="PTHR10612">
    <property type="entry name" value="APOLIPOPROTEIN D"/>
    <property type="match status" value="1"/>
</dbReference>
<feature type="domain" description="Lipocalin/cytosolic fatty-acid binding" evidence="3">
    <location>
        <begin position="46"/>
        <end position="185"/>
    </location>
</feature>
<sequence length="203" mass="21674">MRTTGRLARILALGAAAPALAGAMALSPAVTAGAQPWTPLTPVERVDLPRYLGTWHQLAANPAPFNLDCVRDTTARYDLIDDRDVRVENTCTTVTGDRRGIVGNARVNGPAELHVSFPSVPGQDSPDGPSNYLVAHVADDYSWALVGDPSRLSGFVLSRTPAVDAARWQEIRRVVEANGYNSCLMLTSPTTGGLPDIRPLCTV</sequence>
<dbReference type="Gene3D" id="2.40.128.20">
    <property type="match status" value="1"/>
</dbReference>
<dbReference type="CDD" id="cd19438">
    <property type="entry name" value="lipocalin_Blc-like"/>
    <property type="match status" value="1"/>
</dbReference>
<dbReference type="PANTHER" id="PTHR10612:SF34">
    <property type="entry name" value="APOLIPOPROTEIN D"/>
    <property type="match status" value="1"/>
</dbReference>
<reference evidence="5" key="1">
    <citation type="journal article" date="2019" name="Int. J. Syst. Evol. Microbiol.">
        <title>The Global Catalogue of Microorganisms (GCM) 10K type strain sequencing project: providing services to taxonomists for standard genome sequencing and annotation.</title>
        <authorList>
            <consortium name="The Broad Institute Genomics Platform"/>
            <consortium name="The Broad Institute Genome Sequencing Center for Infectious Disease"/>
            <person name="Wu L."/>
            <person name="Ma J."/>
        </authorList>
    </citation>
    <scope>NUCLEOTIDE SEQUENCE [LARGE SCALE GENOMIC DNA]</scope>
    <source>
        <strain evidence="5">DT72</strain>
    </source>
</reference>
<evidence type="ECO:0000256" key="1">
    <source>
        <dbReference type="ARBA" id="ARBA00006889"/>
    </source>
</evidence>
<comment type="caution">
    <text evidence="4">The sequence shown here is derived from an EMBL/GenBank/DDBJ whole genome shotgun (WGS) entry which is preliminary data.</text>
</comment>
<evidence type="ECO:0000259" key="3">
    <source>
        <dbReference type="Pfam" id="PF08212"/>
    </source>
</evidence>
<organism evidence="4 5">
    <name type="scientific">Rhodococcus gannanensis</name>
    <dbReference type="NCBI Taxonomy" id="1960308"/>
    <lineage>
        <taxon>Bacteria</taxon>
        <taxon>Bacillati</taxon>
        <taxon>Actinomycetota</taxon>
        <taxon>Actinomycetes</taxon>
        <taxon>Mycobacteriales</taxon>
        <taxon>Nocardiaceae</taxon>
        <taxon>Rhodococcus</taxon>
    </lineage>
</organism>
<dbReference type="Proteomes" id="UP001597286">
    <property type="component" value="Unassembled WGS sequence"/>
</dbReference>
<feature type="chain" id="PRO_5045015738" evidence="2">
    <location>
        <begin position="22"/>
        <end position="203"/>
    </location>
</feature>
<keyword evidence="2" id="KW-0732">Signal</keyword>
<dbReference type="PIRSF" id="PIRSF036893">
    <property type="entry name" value="Lipocalin_ApoD"/>
    <property type="match status" value="1"/>
</dbReference>
<dbReference type="InterPro" id="IPR022271">
    <property type="entry name" value="Lipocalin_ApoD"/>
</dbReference>
<dbReference type="InterPro" id="IPR047202">
    <property type="entry name" value="Lipocalin_Blc-like_dom"/>
</dbReference>
<dbReference type="InterPro" id="IPR000566">
    <property type="entry name" value="Lipocln_cytosolic_FA-bd_dom"/>
</dbReference>
<dbReference type="InterPro" id="IPR012674">
    <property type="entry name" value="Calycin"/>
</dbReference>
<evidence type="ECO:0000256" key="2">
    <source>
        <dbReference type="PIRNR" id="PIRNR036893"/>
    </source>
</evidence>
<evidence type="ECO:0000313" key="5">
    <source>
        <dbReference type="Proteomes" id="UP001597286"/>
    </source>
</evidence>
<dbReference type="EMBL" id="JBHUFB010000012">
    <property type="protein sequence ID" value="MFD1813644.1"/>
    <property type="molecule type" value="Genomic_DNA"/>
</dbReference>
<dbReference type="Pfam" id="PF08212">
    <property type="entry name" value="Lipocalin_2"/>
    <property type="match status" value="1"/>
</dbReference>
<proteinExistence type="inferred from homology"/>
<dbReference type="RefSeq" id="WP_378486144.1">
    <property type="nucleotide sequence ID" value="NZ_JBHUFB010000012.1"/>
</dbReference>
<protein>
    <submittedName>
        <fullName evidence="4">Lipocalin family protein</fullName>
    </submittedName>
</protein>
<keyword evidence="5" id="KW-1185">Reference proteome</keyword>
<feature type="signal peptide" evidence="2">
    <location>
        <begin position="1"/>
        <end position="21"/>
    </location>
</feature>
<comment type="similarity">
    <text evidence="1 2">Belongs to the calycin superfamily. Lipocalin family.</text>
</comment>
<accession>A0ABW4P6R4</accession>
<gene>
    <name evidence="4" type="ORF">ACFSJG_15600</name>
</gene>
<dbReference type="SUPFAM" id="SSF50814">
    <property type="entry name" value="Lipocalins"/>
    <property type="match status" value="1"/>
</dbReference>
<name>A0ABW4P6R4_9NOCA</name>
<evidence type="ECO:0000313" key="4">
    <source>
        <dbReference type="EMBL" id="MFD1813644.1"/>
    </source>
</evidence>